<keyword evidence="2" id="KW-1003">Cell membrane</keyword>
<reference evidence="12 13" key="1">
    <citation type="submission" date="2019-04" db="EMBL/GenBank/DDBJ databases">
        <title>Streptomyces oryziradicis sp. nov., a novel actinomycete isolated from rhizosphere soil of rice (Oryza sativa L.).</title>
        <authorList>
            <person name="Li C."/>
        </authorList>
    </citation>
    <scope>NUCLEOTIDE SEQUENCE [LARGE SCALE GENOMIC DNA]</scope>
    <source>
        <strain evidence="12 13">NEAU-C40</strain>
    </source>
</reference>
<dbReference type="EMBL" id="SUMC01000031">
    <property type="protein sequence ID" value="TKA08423.1"/>
    <property type="molecule type" value="Genomic_DNA"/>
</dbReference>
<feature type="transmembrane region" description="Helical" evidence="9">
    <location>
        <begin position="213"/>
        <end position="231"/>
    </location>
</feature>
<dbReference type="OrthoDB" id="5241882at2"/>
<evidence type="ECO:0000259" key="10">
    <source>
        <dbReference type="Pfam" id="PF13231"/>
    </source>
</evidence>
<feature type="transmembrane region" description="Helical" evidence="9">
    <location>
        <begin position="409"/>
        <end position="428"/>
    </location>
</feature>
<name>A0A4U0SHA2_9ACTN</name>
<feature type="compositionally biased region" description="Gly residues" evidence="8">
    <location>
        <begin position="545"/>
        <end position="563"/>
    </location>
</feature>
<dbReference type="RefSeq" id="WP_136726802.1">
    <property type="nucleotide sequence ID" value="NZ_SUMC01000031.1"/>
</dbReference>
<feature type="transmembrane region" description="Helical" evidence="9">
    <location>
        <begin position="381"/>
        <end position="402"/>
    </location>
</feature>
<evidence type="ECO:0000256" key="2">
    <source>
        <dbReference type="ARBA" id="ARBA00022475"/>
    </source>
</evidence>
<feature type="domain" description="Putative mannosyltransferase YkcA/B-like C-terminal" evidence="11">
    <location>
        <begin position="590"/>
        <end position="681"/>
    </location>
</feature>
<dbReference type="PANTHER" id="PTHR33908:SF3">
    <property type="entry name" value="UNDECAPRENYL PHOSPHATE-ALPHA-4-AMINO-4-DEOXY-L-ARABINOSE ARABINOSYL TRANSFERASE"/>
    <property type="match status" value="1"/>
</dbReference>
<evidence type="ECO:0000256" key="9">
    <source>
        <dbReference type="SAM" id="Phobius"/>
    </source>
</evidence>
<organism evidence="12 13">
    <name type="scientific">Actinacidiphila oryziradicis</name>
    <dbReference type="NCBI Taxonomy" id="2571141"/>
    <lineage>
        <taxon>Bacteria</taxon>
        <taxon>Bacillati</taxon>
        <taxon>Actinomycetota</taxon>
        <taxon>Actinomycetes</taxon>
        <taxon>Kitasatosporales</taxon>
        <taxon>Streptomycetaceae</taxon>
        <taxon>Actinacidiphila</taxon>
    </lineage>
</organism>
<evidence type="ECO:0000256" key="6">
    <source>
        <dbReference type="ARBA" id="ARBA00022989"/>
    </source>
</evidence>
<dbReference type="GO" id="GO:0016763">
    <property type="term" value="F:pentosyltransferase activity"/>
    <property type="evidence" value="ECO:0007669"/>
    <property type="project" value="TreeGrafter"/>
</dbReference>
<keyword evidence="5 9" id="KW-0812">Transmembrane</keyword>
<dbReference type="Pfam" id="PF13231">
    <property type="entry name" value="PMT_2"/>
    <property type="match status" value="1"/>
</dbReference>
<evidence type="ECO:0000256" key="5">
    <source>
        <dbReference type="ARBA" id="ARBA00022692"/>
    </source>
</evidence>
<keyword evidence="7 9" id="KW-0472">Membrane</keyword>
<dbReference type="PANTHER" id="PTHR33908">
    <property type="entry name" value="MANNOSYLTRANSFERASE YKCB-RELATED"/>
    <property type="match status" value="1"/>
</dbReference>
<accession>A0A4U0SHA2</accession>
<feature type="transmembrane region" description="Helical" evidence="9">
    <location>
        <begin position="434"/>
        <end position="456"/>
    </location>
</feature>
<proteinExistence type="predicted"/>
<evidence type="ECO:0000313" key="12">
    <source>
        <dbReference type="EMBL" id="TKA08423.1"/>
    </source>
</evidence>
<feature type="region of interest" description="Disordered" evidence="8">
    <location>
        <begin position="491"/>
        <end position="563"/>
    </location>
</feature>
<dbReference type="GO" id="GO:0009103">
    <property type="term" value="P:lipopolysaccharide biosynthetic process"/>
    <property type="evidence" value="ECO:0007669"/>
    <property type="project" value="UniProtKB-ARBA"/>
</dbReference>
<dbReference type="InterPro" id="IPR038731">
    <property type="entry name" value="RgtA/B/C-like"/>
</dbReference>
<comment type="subcellular location">
    <subcellularLocation>
        <location evidence="1">Cell membrane</location>
        <topology evidence="1">Multi-pass membrane protein</topology>
    </subcellularLocation>
</comment>
<comment type="caution">
    <text evidence="12">The sequence shown here is derived from an EMBL/GenBank/DDBJ whole genome shotgun (WGS) entry which is preliminary data.</text>
</comment>
<dbReference type="InterPro" id="IPR056785">
    <property type="entry name" value="YkcA/B-like_C"/>
</dbReference>
<protein>
    <submittedName>
        <fullName evidence="12">Phospholipid carrier-dependent glycosyltransferase</fullName>
    </submittedName>
</protein>
<feature type="transmembrane region" description="Helical" evidence="9">
    <location>
        <begin position="354"/>
        <end position="375"/>
    </location>
</feature>
<keyword evidence="4 12" id="KW-0808">Transferase</keyword>
<evidence type="ECO:0000256" key="3">
    <source>
        <dbReference type="ARBA" id="ARBA00022676"/>
    </source>
</evidence>
<feature type="domain" description="Glycosyltransferase RgtA/B/C/D-like" evidence="10">
    <location>
        <begin position="94"/>
        <end position="247"/>
    </location>
</feature>
<dbReference type="InterPro" id="IPR050297">
    <property type="entry name" value="LipidA_mod_glycosyltrf_83"/>
</dbReference>
<feature type="compositionally biased region" description="Low complexity" evidence="8">
    <location>
        <begin position="688"/>
        <end position="706"/>
    </location>
</feature>
<dbReference type="Pfam" id="PF24878">
    <property type="entry name" value="YkcB_C"/>
    <property type="match status" value="1"/>
</dbReference>
<feature type="transmembrane region" description="Helical" evidence="9">
    <location>
        <begin position="40"/>
        <end position="57"/>
    </location>
</feature>
<evidence type="ECO:0000256" key="4">
    <source>
        <dbReference type="ARBA" id="ARBA00022679"/>
    </source>
</evidence>
<evidence type="ECO:0000256" key="8">
    <source>
        <dbReference type="SAM" id="MobiDB-lite"/>
    </source>
</evidence>
<feature type="compositionally biased region" description="Gly residues" evidence="8">
    <location>
        <begin position="506"/>
        <end position="538"/>
    </location>
</feature>
<keyword evidence="6 9" id="KW-1133">Transmembrane helix</keyword>
<feature type="transmembrane region" description="Helical" evidence="9">
    <location>
        <begin position="238"/>
        <end position="260"/>
    </location>
</feature>
<feature type="transmembrane region" description="Helical" evidence="9">
    <location>
        <begin position="112"/>
        <end position="133"/>
    </location>
</feature>
<keyword evidence="13" id="KW-1185">Reference proteome</keyword>
<dbReference type="AlphaFoldDB" id="A0A4U0SHA2"/>
<keyword evidence="3" id="KW-0328">Glycosyltransferase</keyword>
<dbReference type="GO" id="GO:0010041">
    <property type="term" value="P:response to iron(III) ion"/>
    <property type="evidence" value="ECO:0007669"/>
    <property type="project" value="TreeGrafter"/>
</dbReference>
<evidence type="ECO:0000256" key="1">
    <source>
        <dbReference type="ARBA" id="ARBA00004651"/>
    </source>
</evidence>
<feature type="transmembrane region" description="Helical" evidence="9">
    <location>
        <begin position="140"/>
        <end position="163"/>
    </location>
</feature>
<dbReference type="GO" id="GO:0005886">
    <property type="term" value="C:plasma membrane"/>
    <property type="evidence" value="ECO:0007669"/>
    <property type="project" value="UniProtKB-SubCell"/>
</dbReference>
<evidence type="ECO:0000313" key="13">
    <source>
        <dbReference type="Proteomes" id="UP000305778"/>
    </source>
</evidence>
<evidence type="ECO:0000256" key="7">
    <source>
        <dbReference type="ARBA" id="ARBA00023136"/>
    </source>
</evidence>
<sequence>MSVSTTPAPASFPVSAATAAVRARQAAFGPTHAPRWARPALWAVLLLTALLSLWNVSSIGNANSFYAASVLSGTQSWKALFFGSLDAGNFITVDKPPLAEWVMGLFCRVFGFGTWQMMVPVAAAGTASVALLYTMVRRSFGYVAATIAALVLALTPITVAISRDNNPDPFLVLLMLLGAAGCLRAIRTGRLAPLVWCGVAIGFAFMAKMLQGYMVLPAFVLAYGFAAKCSVVKRIRNLAVAGVALAASTGWFVLVADFLVSKDSRPYIGGSTDNTFWNLVVGYNGLGRVFGASDGTGSFGQGANFGGAAGVGRMFNSIIGGQISWLIPFAAIALAAGLVLRGRRPRTDTQRASYLLWGGWVGVHFVVFSFAQGIFHPYYTTAMAPGIAALCGAGGVAMYRAFRGRDVRWVWVLPAAVAVSAVWAVVLLSRTTSWNAWIGPVAGVLAAASIAGLLLARFGKVTARRAGAVAALTGVVALLAGPSAYAVSAATKGSEDGTNPTAGPAVAGGGFGGGGGRGGAGRPGGFPGGGFPGGGAQRGGQAQPGSGGTGTGKGAAGAGAGATGGQMPAGGAARGGGMGGGMGGGVSSQLVSYLLKHQDGATWILAVSRDQSASPLILQTKKPVAAMGGWSGSDKAMTLAKLEELVKAGKLHYIQTGGGGGGGFGGGGNSTSDITTWVQKHGTLVKPSAYGSTSSTSSSGSAGSSSDIYRLDPSDL</sequence>
<feature type="region of interest" description="Disordered" evidence="8">
    <location>
        <begin position="686"/>
        <end position="716"/>
    </location>
</feature>
<evidence type="ECO:0000259" key="11">
    <source>
        <dbReference type="Pfam" id="PF24878"/>
    </source>
</evidence>
<gene>
    <name evidence="12" type="ORF">FCI23_28490</name>
</gene>
<feature type="transmembrane region" description="Helical" evidence="9">
    <location>
        <begin position="323"/>
        <end position="342"/>
    </location>
</feature>
<feature type="transmembrane region" description="Helical" evidence="9">
    <location>
        <begin position="468"/>
        <end position="487"/>
    </location>
</feature>
<dbReference type="Proteomes" id="UP000305778">
    <property type="component" value="Unassembled WGS sequence"/>
</dbReference>